<evidence type="ECO:0000259" key="3">
    <source>
        <dbReference type="Pfam" id="PF13579"/>
    </source>
</evidence>
<dbReference type="EMBL" id="SDKM01000016">
    <property type="protein sequence ID" value="RYP85550.1"/>
    <property type="molecule type" value="Genomic_DNA"/>
</dbReference>
<evidence type="ECO:0000313" key="4">
    <source>
        <dbReference type="EMBL" id="RYP85550.1"/>
    </source>
</evidence>
<reference evidence="4 5" key="1">
    <citation type="submission" date="2019-01" db="EMBL/GenBank/DDBJ databases">
        <title>Nocardioides guangzhouensis sp. nov., an actinobacterium isolated from soil.</title>
        <authorList>
            <person name="Fu Y."/>
            <person name="Cai Y."/>
            <person name="Lin Z."/>
            <person name="Chen P."/>
        </authorList>
    </citation>
    <scope>NUCLEOTIDE SEQUENCE [LARGE SCALE GENOMIC DNA]</scope>
    <source>
        <strain evidence="4 5">130</strain>
    </source>
</reference>
<dbReference type="CDD" id="cd03794">
    <property type="entry name" value="GT4_WbuB-like"/>
    <property type="match status" value="1"/>
</dbReference>
<evidence type="ECO:0000313" key="5">
    <source>
        <dbReference type="Proteomes" id="UP000295198"/>
    </source>
</evidence>
<dbReference type="SUPFAM" id="SSF53756">
    <property type="entry name" value="UDP-Glycosyltransferase/glycogen phosphorylase"/>
    <property type="match status" value="1"/>
</dbReference>
<protein>
    <submittedName>
        <fullName evidence="4">Glycosyltransferase WbuB</fullName>
    </submittedName>
</protein>
<dbReference type="Pfam" id="PF13579">
    <property type="entry name" value="Glyco_trans_4_4"/>
    <property type="match status" value="1"/>
</dbReference>
<organism evidence="4 5">
    <name type="scientific">Nocardioides guangzhouensis</name>
    <dbReference type="NCBI Taxonomy" id="2497878"/>
    <lineage>
        <taxon>Bacteria</taxon>
        <taxon>Bacillati</taxon>
        <taxon>Actinomycetota</taxon>
        <taxon>Actinomycetes</taxon>
        <taxon>Propionibacteriales</taxon>
        <taxon>Nocardioidaceae</taxon>
        <taxon>Nocardioides</taxon>
    </lineage>
</organism>
<comment type="caution">
    <text evidence="4">The sequence shown here is derived from an EMBL/GenBank/DDBJ whole genome shotgun (WGS) entry which is preliminary data.</text>
</comment>
<feature type="domain" description="Glycosyltransferase subfamily 4-like N-terminal" evidence="3">
    <location>
        <begin position="26"/>
        <end position="195"/>
    </location>
</feature>
<evidence type="ECO:0000256" key="1">
    <source>
        <dbReference type="ARBA" id="ARBA00022676"/>
    </source>
</evidence>
<proteinExistence type="predicted"/>
<dbReference type="InterPro" id="IPR028098">
    <property type="entry name" value="Glyco_trans_4-like_N"/>
</dbReference>
<evidence type="ECO:0000256" key="2">
    <source>
        <dbReference type="ARBA" id="ARBA00022679"/>
    </source>
</evidence>
<keyword evidence="1" id="KW-0328">Glycosyltransferase</keyword>
<sequence>MVTNRVGGLRVLIIIQNLHVPFDRRVWLECQSLRDAGYDVTVVCPRGKDSKPYEVIDGVAVHTYKPYAPGGSALGFVIEYLYSFLATARLVRRARRRGSFAVIQACNPPDIFWPLGRWYRRRDGSKYLFDHHDLCPELYESRFPDGATLPHRGLLFLERMTFRTADRVTSTNESYAAIAVRRGGKRPEHVTVVRTGPDPEKLKQVDPDPVLRRGRRHLAAYLGVMGPQDGVDLVLAAADHIVHTLGRTDIAFTLMGGGDCWEDLVADRDRRGLQDHVELTGRVPDETVKAVLSTATVGLCPDPKNPLNDVSTMNKTMEYMSFRLPVVAFDLKETRVSAGEAAVYATPNEVADFAARIVELVDDEDRREKMGRLGRERVERELAWSHQQHAYVGVYDELTGGAGAAPATEA</sequence>
<dbReference type="OrthoDB" id="509705at2"/>
<dbReference type="GO" id="GO:0016757">
    <property type="term" value="F:glycosyltransferase activity"/>
    <property type="evidence" value="ECO:0007669"/>
    <property type="project" value="UniProtKB-KW"/>
</dbReference>
<dbReference type="AlphaFoldDB" id="A0A4Q4ZBZ8"/>
<dbReference type="Proteomes" id="UP000295198">
    <property type="component" value="Unassembled WGS sequence"/>
</dbReference>
<keyword evidence="5" id="KW-1185">Reference proteome</keyword>
<dbReference type="Pfam" id="PF13692">
    <property type="entry name" value="Glyco_trans_1_4"/>
    <property type="match status" value="1"/>
</dbReference>
<dbReference type="Gene3D" id="3.40.50.2000">
    <property type="entry name" value="Glycogen Phosphorylase B"/>
    <property type="match status" value="2"/>
</dbReference>
<accession>A0A4Q4ZBZ8</accession>
<keyword evidence="2 4" id="KW-0808">Transferase</keyword>
<name>A0A4Q4ZBZ8_9ACTN</name>
<gene>
    <name evidence="4" type="ORF">EKO23_12405</name>
</gene>
<dbReference type="PANTHER" id="PTHR12526">
    <property type="entry name" value="GLYCOSYLTRANSFERASE"/>
    <property type="match status" value="1"/>
</dbReference>
<dbReference type="PANTHER" id="PTHR12526:SF624">
    <property type="entry name" value="BLR6297 PROTEIN"/>
    <property type="match status" value="1"/>
</dbReference>